<dbReference type="OrthoDB" id="2507562at2759"/>
<gene>
    <name evidence="1" type="ORF">PISMIDRAFT_12079</name>
</gene>
<dbReference type="AlphaFoldDB" id="A0A0C9ZPY1"/>
<keyword evidence="2" id="KW-1185">Reference proteome</keyword>
<dbReference type="EMBL" id="KN833747">
    <property type="protein sequence ID" value="KIK21798.1"/>
    <property type="molecule type" value="Genomic_DNA"/>
</dbReference>
<evidence type="ECO:0000313" key="1">
    <source>
        <dbReference type="EMBL" id="KIK21798.1"/>
    </source>
</evidence>
<name>A0A0C9ZPY1_9AGAM</name>
<evidence type="ECO:0000313" key="2">
    <source>
        <dbReference type="Proteomes" id="UP000054018"/>
    </source>
</evidence>
<dbReference type="STRING" id="765257.A0A0C9ZPY1"/>
<organism evidence="1 2">
    <name type="scientific">Pisolithus microcarpus 441</name>
    <dbReference type="NCBI Taxonomy" id="765257"/>
    <lineage>
        <taxon>Eukaryota</taxon>
        <taxon>Fungi</taxon>
        <taxon>Dikarya</taxon>
        <taxon>Basidiomycota</taxon>
        <taxon>Agaricomycotina</taxon>
        <taxon>Agaricomycetes</taxon>
        <taxon>Agaricomycetidae</taxon>
        <taxon>Boletales</taxon>
        <taxon>Sclerodermatineae</taxon>
        <taxon>Pisolithaceae</taxon>
        <taxon>Pisolithus</taxon>
    </lineage>
</organism>
<reference evidence="1 2" key="1">
    <citation type="submission" date="2014-04" db="EMBL/GenBank/DDBJ databases">
        <authorList>
            <consortium name="DOE Joint Genome Institute"/>
            <person name="Kuo A."/>
            <person name="Kohler A."/>
            <person name="Costa M.D."/>
            <person name="Nagy L.G."/>
            <person name="Floudas D."/>
            <person name="Copeland A."/>
            <person name="Barry K.W."/>
            <person name="Cichocki N."/>
            <person name="Veneault-Fourrey C."/>
            <person name="LaButti K."/>
            <person name="Lindquist E.A."/>
            <person name="Lipzen A."/>
            <person name="Lundell T."/>
            <person name="Morin E."/>
            <person name="Murat C."/>
            <person name="Sun H."/>
            <person name="Tunlid A."/>
            <person name="Henrissat B."/>
            <person name="Grigoriev I.V."/>
            <person name="Hibbett D.S."/>
            <person name="Martin F."/>
            <person name="Nordberg H.P."/>
            <person name="Cantor M.N."/>
            <person name="Hua S.X."/>
        </authorList>
    </citation>
    <scope>NUCLEOTIDE SEQUENCE [LARGE SCALE GENOMIC DNA]</scope>
    <source>
        <strain evidence="1 2">441</strain>
    </source>
</reference>
<sequence>MKPFDILKKGLTKLQDQIQDRKAKLTTKLNADHPISEVDQEWLDGDGNLVDEELVGKEIVKKL</sequence>
<reference evidence="2" key="2">
    <citation type="submission" date="2015-01" db="EMBL/GenBank/DDBJ databases">
        <title>Evolutionary Origins and Diversification of the Mycorrhizal Mutualists.</title>
        <authorList>
            <consortium name="DOE Joint Genome Institute"/>
            <consortium name="Mycorrhizal Genomics Consortium"/>
            <person name="Kohler A."/>
            <person name="Kuo A."/>
            <person name="Nagy L.G."/>
            <person name="Floudas D."/>
            <person name="Copeland A."/>
            <person name="Barry K.W."/>
            <person name="Cichocki N."/>
            <person name="Veneault-Fourrey C."/>
            <person name="LaButti K."/>
            <person name="Lindquist E.A."/>
            <person name="Lipzen A."/>
            <person name="Lundell T."/>
            <person name="Morin E."/>
            <person name="Murat C."/>
            <person name="Riley R."/>
            <person name="Ohm R."/>
            <person name="Sun H."/>
            <person name="Tunlid A."/>
            <person name="Henrissat B."/>
            <person name="Grigoriev I.V."/>
            <person name="Hibbett D.S."/>
            <person name="Martin F."/>
        </authorList>
    </citation>
    <scope>NUCLEOTIDE SEQUENCE [LARGE SCALE GENOMIC DNA]</scope>
    <source>
        <strain evidence="2">441</strain>
    </source>
</reference>
<protein>
    <submittedName>
        <fullName evidence="1">Uncharacterized protein</fullName>
    </submittedName>
</protein>
<accession>A0A0C9ZPY1</accession>
<dbReference type="Proteomes" id="UP000054018">
    <property type="component" value="Unassembled WGS sequence"/>
</dbReference>
<proteinExistence type="predicted"/>
<dbReference type="HOGENOM" id="CLU_208070_0_0_1"/>